<protein>
    <submittedName>
        <fullName evidence="1">Uncharacterized protein</fullName>
    </submittedName>
</protein>
<sequence>MHNIQPGIHPAGYHRTTCSSRTDPGQMCWSCNISPPGMGEKPLIYQVAVNPGCTTLYKFVSLPALPGSGLLHMIELNIIPGAFARIQASYNYISTYKINLLM</sequence>
<organism evidence="1">
    <name type="scientific">Siphoviridae sp. ct5d86</name>
    <dbReference type="NCBI Taxonomy" id="2827561"/>
    <lineage>
        <taxon>Viruses</taxon>
        <taxon>Duplodnaviria</taxon>
        <taxon>Heunggongvirae</taxon>
        <taxon>Uroviricota</taxon>
        <taxon>Caudoviricetes</taxon>
    </lineage>
</organism>
<accession>A0A8S5LM56</accession>
<evidence type="ECO:0000313" key="1">
    <source>
        <dbReference type="EMBL" id="DAD71038.1"/>
    </source>
</evidence>
<name>A0A8S5LM56_9CAUD</name>
<proteinExistence type="predicted"/>
<reference evidence="1" key="1">
    <citation type="journal article" date="2021" name="Proc. Natl. Acad. Sci. U.S.A.">
        <title>A Catalog of Tens of Thousands of Viruses from Human Metagenomes Reveals Hidden Associations with Chronic Diseases.</title>
        <authorList>
            <person name="Tisza M.J."/>
            <person name="Buck C.B."/>
        </authorList>
    </citation>
    <scope>NUCLEOTIDE SEQUENCE</scope>
    <source>
        <strain evidence="1">Ct5d86</strain>
    </source>
</reference>
<dbReference type="EMBL" id="BK015875">
    <property type="protein sequence ID" value="DAD71038.1"/>
    <property type="molecule type" value="Genomic_DNA"/>
</dbReference>